<proteinExistence type="predicted"/>
<evidence type="ECO:0000313" key="4">
    <source>
        <dbReference type="Proteomes" id="UP000462865"/>
    </source>
</evidence>
<sequence>MKAKHRPSCDGRAFHFLPPALRMLLYFYSTDIAEFAANKFADRSSLASHGIMANVQVSTANVMKDSAVKGCAESREVQ</sequence>
<name>A0A423ULN0_9ACTN</name>
<dbReference type="EMBL" id="QIBW01000004">
    <property type="protein sequence ID" value="ROT90741.1"/>
    <property type="molecule type" value="Genomic_DNA"/>
</dbReference>
<gene>
    <name evidence="2" type="ORF">DMP12_04375</name>
    <name evidence="1" type="ORF">GKG38_03985</name>
</gene>
<evidence type="ECO:0000313" key="1">
    <source>
        <dbReference type="EMBL" id="MSA94232.1"/>
    </source>
</evidence>
<reference evidence="1 4" key="4">
    <citation type="journal article" date="2019" name="Nat. Med.">
        <title>A library of human gut bacterial isolates paired with longitudinal multiomics data enables mechanistic microbiome research.</title>
        <authorList>
            <person name="Poyet M."/>
            <person name="Groussin M."/>
            <person name="Gibbons S.M."/>
            <person name="Avila-Pacheco J."/>
            <person name="Jiang X."/>
            <person name="Kearney S.M."/>
            <person name="Perrotta A.R."/>
            <person name="Berdy B."/>
            <person name="Zhao S."/>
            <person name="Lieberman T.D."/>
            <person name="Swanson P.K."/>
            <person name="Smith M."/>
            <person name="Roesemann S."/>
            <person name="Alexander J.E."/>
            <person name="Rich S.A."/>
            <person name="Livny J."/>
            <person name="Vlamakis H."/>
            <person name="Clish C."/>
            <person name="Bullock K."/>
            <person name="Deik A."/>
            <person name="Scott J."/>
            <person name="Pierce K.A."/>
            <person name="Xavier R.J."/>
            <person name="Alm E.J."/>
        </authorList>
    </citation>
    <scope>NUCLEOTIDE SEQUENCE [LARGE SCALE GENOMIC DNA]</scope>
    <source>
        <strain evidence="1 4">BIOML-A1</strain>
    </source>
</reference>
<dbReference type="RefSeq" id="WP_096227109.1">
    <property type="nucleotide sequence ID" value="NZ_CP168029.1"/>
</dbReference>
<evidence type="ECO:0000313" key="3">
    <source>
        <dbReference type="Proteomes" id="UP000285258"/>
    </source>
</evidence>
<reference evidence="3" key="1">
    <citation type="submission" date="2018-05" db="EMBL/GenBank/DDBJ databases">
        <title>Genome Sequencing of selected type strains of the family Eggerthellaceae.</title>
        <authorList>
            <person name="Danylec N."/>
            <person name="Stoll D.A."/>
            <person name="Doetsch A."/>
            <person name="Huch M."/>
        </authorList>
    </citation>
    <scope>NUCLEOTIDE SEQUENCE [LARGE SCALE GENOMIC DNA]</scope>
    <source>
        <strain evidence="3">DSM 27213</strain>
    </source>
</reference>
<organism evidence="2 3">
    <name type="scientific">Gordonibacter urolithinfaciens</name>
    <dbReference type="NCBI Taxonomy" id="1335613"/>
    <lineage>
        <taxon>Bacteria</taxon>
        <taxon>Bacillati</taxon>
        <taxon>Actinomycetota</taxon>
        <taxon>Coriobacteriia</taxon>
        <taxon>Eggerthellales</taxon>
        <taxon>Eggerthellaceae</taxon>
        <taxon>Gordonibacter</taxon>
    </lineage>
</organism>
<accession>A0A423ULN0</accession>
<dbReference type="Proteomes" id="UP000462865">
    <property type="component" value="Unassembled WGS sequence"/>
</dbReference>
<evidence type="ECO:0008006" key="5">
    <source>
        <dbReference type="Google" id="ProtNLM"/>
    </source>
</evidence>
<comment type="caution">
    <text evidence="2">The sequence shown here is derived from an EMBL/GenBank/DDBJ whole genome shotgun (WGS) entry which is preliminary data.</text>
</comment>
<dbReference type="Proteomes" id="UP000285258">
    <property type="component" value="Unassembled WGS sequence"/>
</dbReference>
<reference evidence="2" key="2">
    <citation type="journal article" date="2019" name="Int. J. Syst. Evol. Microbiol.">
        <title>Gordonibacter faecihominis is a later heterotypic synonym of Gordonibacter urolithinfaciens.</title>
        <authorList>
            <person name="Danylec N."/>
            <person name="Stoll D.A."/>
            <person name="Huch M."/>
        </authorList>
    </citation>
    <scope>NUCLEOTIDE SEQUENCE</scope>
    <source>
        <strain evidence="2">DSM 27213</strain>
    </source>
</reference>
<dbReference type="AlphaFoldDB" id="A0A423ULN0"/>
<protein>
    <recommendedName>
        <fullName evidence="5">Transposase</fullName>
    </recommendedName>
</protein>
<reference evidence="2" key="3">
    <citation type="journal article" date="2019" name="Microbiol. Resour. Announc.">
        <title>Draft Genome Sequences of Type Strains of Gordonibacter faecihominis, Paraeggerthella hongkongensis, Parvibacter caecicola,Slackia equolifaciens, Slackia faecicanis, and Slackia isoflavoniconvertens.</title>
        <authorList>
            <person name="Danylec N."/>
            <person name="Stoll D.A."/>
            <person name="Dotsch A."/>
            <person name="Huch M."/>
        </authorList>
    </citation>
    <scope>NUCLEOTIDE SEQUENCE</scope>
    <source>
        <strain evidence="2">DSM 27213</strain>
    </source>
</reference>
<dbReference type="EMBL" id="WKZA01000010">
    <property type="protein sequence ID" value="MSA94232.1"/>
    <property type="molecule type" value="Genomic_DNA"/>
</dbReference>
<evidence type="ECO:0000313" key="2">
    <source>
        <dbReference type="EMBL" id="ROT90741.1"/>
    </source>
</evidence>